<dbReference type="CDD" id="cd00833">
    <property type="entry name" value="PKS"/>
    <property type="match status" value="1"/>
</dbReference>
<reference evidence="7 8" key="1">
    <citation type="submission" date="2019-03" db="EMBL/GenBank/DDBJ databases">
        <title>Genomic Encyclopedia of Type Strains, Phase IV (KMG-IV): sequencing the most valuable type-strain genomes for metagenomic binning, comparative biology and taxonomic classification.</title>
        <authorList>
            <person name="Goeker M."/>
        </authorList>
    </citation>
    <scope>NUCLEOTIDE SEQUENCE [LARGE SCALE GENOMIC DNA]</scope>
    <source>
        <strain evidence="7 8">DSM 45361</strain>
    </source>
</reference>
<dbReference type="InterPro" id="IPR042104">
    <property type="entry name" value="PKS_dehydratase_sf"/>
</dbReference>
<dbReference type="Pfam" id="PF08240">
    <property type="entry name" value="ADH_N"/>
    <property type="match status" value="1"/>
</dbReference>
<dbReference type="InterPro" id="IPR014030">
    <property type="entry name" value="Ketoacyl_synth_N"/>
</dbReference>
<dbReference type="PANTHER" id="PTHR43775">
    <property type="entry name" value="FATTY ACID SYNTHASE"/>
    <property type="match status" value="1"/>
</dbReference>
<dbReference type="Gene3D" id="3.10.129.110">
    <property type="entry name" value="Polyketide synthase dehydratase"/>
    <property type="match status" value="1"/>
</dbReference>
<dbReference type="SUPFAM" id="SSF52151">
    <property type="entry name" value="FabD/lysophospholipase-like"/>
    <property type="match status" value="1"/>
</dbReference>
<keyword evidence="8" id="KW-1185">Reference proteome</keyword>
<dbReference type="SMART" id="SM00829">
    <property type="entry name" value="PKS_ER"/>
    <property type="match status" value="1"/>
</dbReference>
<dbReference type="Gene3D" id="3.30.70.3290">
    <property type="match status" value="1"/>
</dbReference>
<dbReference type="Pfam" id="PF00109">
    <property type="entry name" value="ketoacyl-synt"/>
    <property type="match status" value="1"/>
</dbReference>
<protein>
    <submittedName>
        <fullName evidence="7">Phthiocerol/phenolphthiocerol synthesis type-I polyketide synthase C</fullName>
    </submittedName>
</protein>
<dbReference type="InterPro" id="IPR049551">
    <property type="entry name" value="PKS_DH_C"/>
</dbReference>
<dbReference type="SUPFAM" id="SSF55048">
    <property type="entry name" value="Probable ACP-binding domain of malonyl-CoA ACP transacylase"/>
    <property type="match status" value="1"/>
</dbReference>
<dbReference type="SUPFAM" id="SSF50129">
    <property type="entry name" value="GroES-like"/>
    <property type="match status" value="1"/>
</dbReference>
<dbReference type="RefSeq" id="WP_133851936.1">
    <property type="nucleotide sequence ID" value="NZ_SNXZ01000004.1"/>
</dbReference>
<feature type="active site" description="Proton donor; for dehydratase activity" evidence="4">
    <location>
        <position position="986"/>
    </location>
</feature>
<dbReference type="PROSITE" id="PS52004">
    <property type="entry name" value="KS3_2"/>
    <property type="match status" value="1"/>
</dbReference>
<dbReference type="GO" id="GO:0006633">
    <property type="term" value="P:fatty acid biosynthetic process"/>
    <property type="evidence" value="ECO:0007669"/>
    <property type="project" value="TreeGrafter"/>
</dbReference>
<dbReference type="InterPro" id="IPR050091">
    <property type="entry name" value="PKS_NRPS_Biosynth_Enz"/>
</dbReference>
<dbReference type="Gene3D" id="3.40.366.10">
    <property type="entry name" value="Malonyl-Coenzyme A Acyl Carrier Protein, domain 2"/>
    <property type="match status" value="1"/>
</dbReference>
<feature type="domain" description="PKS/mFAS DH" evidence="6">
    <location>
        <begin position="782"/>
        <end position="1067"/>
    </location>
</feature>
<evidence type="ECO:0000256" key="3">
    <source>
        <dbReference type="ARBA" id="ARBA00022679"/>
    </source>
</evidence>
<evidence type="ECO:0000313" key="8">
    <source>
        <dbReference type="Proteomes" id="UP000295444"/>
    </source>
</evidence>
<comment type="caution">
    <text evidence="7">The sequence shown here is derived from an EMBL/GenBank/DDBJ whole genome shotgun (WGS) entry which is preliminary data.</text>
</comment>
<dbReference type="SMART" id="SM00827">
    <property type="entry name" value="PKS_AT"/>
    <property type="match status" value="1"/>
</dbReference>
<accession>A0A4R6SCD5</accession>
<dbReference type="OrthoDB" id="9778690at2"/>
<keyword evidence="2" id="KW-0597">Phosphoprotein</keyword>
<evidence type="ECO:0000259" key="6">
    <source>
        <dbReference type="PROSITE" id="PS52019"/>
    </source>
</evidence>
<feature type="region of interest" description="C-terminal hotdog fold" evidence="4">
    <location>
        <begin position="925"/>
        <end position="1067"/>
    </location>
</feature>
<dbReference type="Pfam" id="PF00698">
    <property type="entry name" value="Acyl_transf_1"/>
    <property type="match status" value="1"/>
</dbReference>
<name>A0A4R6SCD5_LABRH</name>
<feature type="region of interest" description="N-terminal hotdog fold" evidence="4">
    <location>
        <begin position="782"/>
        <end position="914"/>
    </location>
</feature>
<dbReference type="GO" id="GO:0005737">
    <property type="term" value="C:cytoplasm"/>
    <property type="evidence" value="ECO:0007669"/>
    <property type="project" value="TreeGrafter"/>
</dbReference>
<dbReference type="SMART" id="SM00825">
    <property type="entry name" value="PKS_KS"/>
    <property type="match status" value="1"/>
</dbReference>
<dbReference type="InterPro" id="IPR016039">
    <property type="entry name" value="Thiolase-like"/>
</dbReference>
<dbReference type="InterPro" id="IPR020841">
    <property type="entry name" value="PKS_Beta-ketoAc_synthase_dom"/>
</dbReference>
<feature type="domain" description="Ketosynthase family 3 (KS3)" evidence="5">
    <location>
        <begin position="19"/>
        <end position="631"/>
    </location>
</feature>
<dbReference type="InterPro" id="IPR049900">
    <property type="entry name" value="PKS_mFAS_DH"/>
</dbReference>
<evidence type="ECO:0000259" key="5">
    <source>
        <dbReference type="PROSITE" id="PS52004"/>
    </source>
</evidence>
<sequence length="1845" mass="192595">MDQFRSDQDDQRDQPDQSAPVLAVVGMAGRLPGSPDLDAFWTLLTGRGTAVTTVASVPPTRWDPAAPLDPELPVPVKAGFLAWIDQFDPAFFGIPAEAAADLDPRQRLMLEVAWQALEDSGVPAASVAGARTGVYVGAGAGDYALLRKQRGARPSAHSFAGTAPDMIAGRVAGFLGITGPSMVVQSGGSSALVALHVAATALRAGEIDAALVGAVNLIITPDATVGRNRVQPGCVRGEGVVACCVKTLAKAQADGDRIRALITTTSAGPAQPPPNLAHVERPDALVAKIGDLEAASGLAGLAKAVLALENHLVPGEQRVQLGPGARVGVATEGAHAVLAAAPPVSLPSLASGPAFVPLSAHSEDALRQRAADISTVDMAPAVLAGTLGRRRDHFPVRAGFIAEDAEELTGLLTEFAAEYEEAPIPGVVTGRARRLDEAGARVAFVFPGHGAQWAGMGRELYAADPVFATVLRRCGQALAPHVDWDLPRVVTGRDDWTAEPDVAAPVQWALAVAIAELWRAAGVSPDVVLGHGAGEIAAATVAGMLSYEDAALVVTRRVAVAGRYAGAGRMLAVGLDARKAMLAAEPFDGALALAADNGPAGCVLAGDTDAVLALKQRFDAVGTDCRLVGEPVAAHSKHVDVLTEDLLLAFDPVHPRAADTELMSPVQVRPVAGDELTARYWTENLRQPVLFADAVDAVFDRGVTHVIEISGRPALTDAMGRLAARRAEPPVVLTSLHEGHAGPRDVLAAFARAYVSGLEPVGSVPPGPPVAVPTYPWQRDTHWVADGSGGDSTDLVLAPAPGEHDTWQAVLDLDQRDHPWLADHLVHGTAVLPAAAMLTFVLGAARSRTGALPVRLDAIRFTEPLPSGEPVRLALVWRDDVADGGSVVLKSLPSGRSAWTEHASARVTAGEIVAPPDFPRHLTDIEPVTAAAFYACCRDGGTDYGPALQGVQALHTNGDHALGELLLPERCAAGQRPHQLHPVLWDAALQVSQALLDGDDAVVPVSATAVHRHRDFGDLAEPVTSGYSYVIRQGSGLFDVHLYDIHRQPLLSVLGLAVRVLPPEAAGPDERVHRLVFVEQSCEERLLAGTQPLGVWLVAGDDTTGIAAELVAAGVKVTQSATVVTEELLREVVPTGLLFLAPKAADGLDRQRAALHELSLTVRAASTLPIPPRVVVLTTGAQPVSDGDLPDPGAALFWGYSRVLRREHPELRSLVLDVDGTVSDAVAAEEIVADEGEDQAALRGGRRYVGRLTRGNADEPPIPAWRGPAQPYRLGVDSPDWAGLVHKPLARRMPGPGEIEVAVTATALSRRDTRFTAPFGADCAGVVTELGPGVTEFEPGDRVIACVPGALASHVTVRAEHAKPVPESMDDADAAAVPLALVTAWHCLHDLARLDADDTVLIHGAAGGVGLAAIAVARAAGATVLATAGTEEKRAHLRALGVADVFDSRTLAWADQVRGRVDVVLNTLPGAAIRLGLDVLADDGRFVELGRHDIGRGHSIGLAPFAKGISVAAADVIGMMDRRPARFARLLDEVWTRVAAGEFAPPPLTRFTFDEASEALRYLADSRHIGRIVLVDPASVRSVAPEPLRDGRLRGDGTYVITGGFGALGCSLAEYLAAHGAGAIALVDRVAPGERAVATVDKLRAAGIATHLVTVDVTDRDALDAAFGVLRAELPPLRGVVHAAGIDDGAPIDELTDQALAAVLAPKVDGAANLHAVTADDPLDLFVAFSSADGLLGEPGQAATAAADAFLDALIAARRTCGRAGLSVQWGPISDSTADGDLVPEQAWRALTGFLAAAERVVGFVPLDLLRFFDAHPDTANQASWQVLWRLTEAIKAESSGATRR</sequence>
<dbReference type="EMBL" id="SNXZ01000004">
    <property type="protein sequence ID" value="TDP96605.1"/>
    <property type="molecule type" value="Genomic_DNA"/>
</dbReference>
<dbReference type="InterPro" id="IPR014043">
    <property type="entry name" value="Acyl_transferase_dom"/>
</dbReference>
<dbReference type="InterPro" id="IPR057326">
    <property type="entry name" value="KR_dom"/>
</dbReference>
<dbReference type="InterPro" id="IPR013154">
    <property type="entry name" value="ADH-like_N"/>
</dbReference>
<proteinExistence type="predicted"/>
<dbReference type="PROSITE" id="PS52019">
    <property type="entry name" value="PKS_MFAS_DH"/>
    <property type="match status" value="1"/>
</dbReference>
<dbReference type="SMART" id="SM00822">
    <property type="entry name" value="PKS_KR"/>
    <property type="match status" value="1"/>
</dbReference>
<dbReference type="InterPro" id="IPR011032">
    <property type="entry name" value="GroES-like_sf"/>
</dbReference>
<dbReference type="GO" id="GO:0004312">
    <property type="term" value="F:fatty acid synthase activity"/>
    <property type="evidence" value="ECO:0007669"/>
    <property type="project" value="TreeGrafter"/>
</dbReference>
<dbReference type="InterPro" id="IPR016035">
    <property type="entry name" value="Acyl_Trfase/lysoPLipase"/>
</dbReference>
<dbReference type="SUPFAM" id="SSF51735">
    <property type="entry name" value="NAD(P)-binding Rossmann-fold domains"/>
    <property type="match status" value="3"/>
</dbReference>
<dbReference type="CDD" id="cd05195">
    <property type="entry name" value="enoyl_red"/>
    <property type="match status" value="1"/>
</dbReference>
<dbReference type="InterPro" id="IPR020807">
    <property type="entry name" value="PKS_DH"/>
</dbReference>
<dbReference type="InterPro" id="IPR016036">
    <property type="entry name" value="Malonyl_transacylase_ACP-bd"/>
</dbReference>
<evidence type="ECO:0000256" key="1">
    <source>
        <dbReference type="ARBA" id="ARBA00022450"/>
    </source>
</evidence>
<dbReference type="SMART" id="SM00826">
    <property type="entry name" value="PKS_DH"/>
    <property type="match status" value="1"/>
</dbReference>
<dbReference type="Pfam" id="PF14765">
    <property type="entry name" value="PS-DH"/>
    <property type="match status" value="1"/>
</dbReference>
<dbReference type="Proteomes" id="UP000295444">
    <property type="component" value="Unassembled WGS sequence"/>
</dbReference>
<evidence type="ECO:0000256" key="2">
    <source>
        <dbReference type="ARBA" id="ARBA00022553"/>
    </source>
</evidence>
<dbReference type="Pfam" id="PF21089">
    <property type="entry name" value="PKS_DH_N"/>
    <property type="match status" value="1"/>
</dbReference>
<keyword evidence="3" id="KW-0808">Transferase</keyword>
<dbReference type="GO" id="GO:0016491">
    <property type="term" value="F:oxidoreductase activity"/>
    <property type="evidence" value="ECO:0007669"/>
    <property type="project" value="InterPro"/>
</dbReference>
<keyword evidence="1" id="KW-0596">Phosphopantetheine</keyword>
<feature type="active site" description="Proton acceptor; for dehydratase activity" evidence="4">
    <location>
        <position position="824"/>
    </location>
</feature>
<dbReference type="InterPro" id="IPR036291">
    <property type="entry name" value="NAD(P)-bd_dom_sf"/>
</dbReference>
<dbReference type="GO" id="GO:0005886">
    <property type="term" value="C:plasma membrane"/>
    <property type="evidence" value="ECO:0007669"/>
    <property type="project" value="TreeGrafter"/>
</dbReference>
<gene>
    <name evidence="7" type="ORF">EV186_104593</name>
</gene>
<dbReference type="PANTHER" id="PTHR43775:SF37">
    <property type="entry name" value="SI:DKEY-61P9.11"/>
    <property type="match status" value="1"/>
</dbReference>
<dbReference type="Pfam" id="PF08659">
    <property type="entry name" value="KR"/>
    <property type="match status" value="1"/>
</dbReference>
<dbReference type="SUPFAM" id="SSF53901">
    <property type="entry name" value="Thiolase-like"/>
    <property type="match status" value="2"/>
</dbReference>
<dbReference type="Gene3D" id="3.40.47.10">
    <property type="match status" value="1"/>
</dbReference>
<dbReference type="Pfam" id="PF13602">
    <property type="entry name" value="ADH_zinc_N_2"/>
    <property type="match status" value="1"/>
</dbReference>
<dbReference type="GO" id="GO:0071770">
    <property type="term" value="P:DIM/DIP cell wall layer assembly"/>
    <property type="evidence" value="ECO:0007669"/>
    <property type="project" value="TreeGrafter"/>
</dbReference>
<dbReference type="InterPro" id="IPR001227">
    <property type="entry name" value="Ac_transferase_dom_sf"/>
</dbReference>
<dbReference type="Gene3D" id="3.40.50.720">
    <property type="entry name" value="NAD(P)-binding Rossmann-like Domain"/>
    <property type="match status" value="3"/>
</dbReference>
<dbReference type="InterPro" id="IPR020843">
    <property type="entry name" value="ER"/>
</dbReference>
<organism evidence="7 8">
    <name type="scientific">Labedaea rhizosphaerae</name>
    <dbReference type="NCBI Taxonomy" id="598644"/>
    <lineage>
        <taxon>Bacteria</taxon>
        <taxon>Bacillati</taxon>
        <taxon>Actinomycetota</taxon>
        <taxon>Actinomycetes</taxon>
        <taxon>Pseudonocardiales</taxon>
        <taxon>Pseudonocardiaceae</taxon>
        <taxon>Labedaea</taxon>
    </lineage>
</organism>
<dbReference type="InterPro" id="IPR049552">
    <property type="entry name" value="PKS_DH_N"/>
</dbReference>
<dbReference type="Gene3D" id="3.90.180.10">
    <property type="entry name" value="Medium-chain alcohol dehydrogenases, catalytic domain"/>
    <property type="match status" value="1"/>
</dbReference>
<evidence type="ECO:0000313" key="7">
    <source>
        <dbReference type="EMBL" id="TDP96605.1"/>
    </source>
</evidence>
<evidence type="ECO:0000256" key="4">
    <source>
        <dbReference type="PROSITE-ProRule" id="PRU01363"/>
    </source>
</evidence>
<dbReference type="InterPro" id="IPR013968">
    <property type="entry name" value="PKS_KR"/>
</dbReference>